<reference evidence="3" key="2">
    <citation type="submission" date="2022-09" db="EMBL/GenBank/DDBJ databases">
        <authorList>
            <person name="Cesa-Luna C."/>
            <person name="Girard L."/>
            <person name="Lood C."/>
            <person name="Hofte M."/>
            <person name="De Mot R."/>
        </authorList>
    </citation>
    <scope>NUCLEOTIDE SEQUENCE</scope>
    <source>
        <strain evidence="3">COR51</strain>
    </source>
</reference>
<proteinExistence type="predicted"/>
<dbReference type="EMBL" id="JAOSLA010000081">
    <property type="protein sequence ID" value="MCU7241480.1"/>
    <property type="molecule type" value="Genomic_DNA"/>
</dbReference>
<protein>
    <recommendedName>
        <fullName evidence="5">Oxidoreductase</fullName>
    </recommendedName>
</protein>
<reference evidence="3" key="3">
    <citation type="journal article" date="2023" name="mSystems">
        <title>Charting the Lipopeptidome of Nonpathogenic Pseudomonas.</title>
        <authorList>
            <person name="Cesa-Luna C."/>
            <person name="Geudens N."/>
            <person name="Girard L."/>
            <person name="De Roo V."/>
            <person name="Maklad H.R."/>
            <person name="Martins J.C."/>
            <person name="Hofte M."/>
            <person name="De Mot R."/>
        </authorList>
    </citation>
    <scope>NUCLEOTIDE SEQUENCE</scope>
    <source>
        <strain evidence="3">COR51</strain>
    </source>
</reference>
<evidence type="ECO:0000256" key="2">
    <source>
        <dbReference type="SAM" id="Phobius"/>
    </source>
</evidence>
<feature type="transmembrane region" description="Helical" evidence="2">
    <location>
        <begin position="522"/>
        <end position="542"/>
    </location>
</feature>
<keyword evidence="2" id="KW-0472">Membrane</keyword>
<dbReference type="RefSeq" id="WP_262952989.1">
    <property type="nucleotide sequence ID" value="NZ_JAOSLA010000081.1"/>
</dbReference>
<feature type="transmembrane region" description="Helical" evidence="2">
    <location>
        <begin position="580"/>
        <end position="598"/>
    </location>
</feature>
<comment type="caution">
    <text evidence="3">The sequence shown here is derived from an EMBL/GenBank/DDBJ whole genome shotgun (WGS) entry which is preliminary data.</text>
</comment>
<feature type="transmembrane region" description="Helical" evidence="2">
    <location>
        <begin position="554"/>
        <end position="574"/>
    </location>
</feature>
<evidence type="ECO:0000313" key="3">
    <source>
        <dbReference type="EMBL" id="MCU7241480.1"/>
    </source>
</evidence>
<accession>A0ABT2VKE5</accession>
<feature type="region of interest" description="Disordered" evidence="1">
    <location>
        <begin position="729"/>
        <end position="761"/>
    </location>
</feature>
<dbReference type="Proteomes" id="UP001139994">
    <property type="component" value="Unassembled WGS sequence"/>
</dbReference>
<keyword evidence="2" id="KW-0812">Transmembrane</keyword>
<organism evidence="3 4">
    <name type="scientific">Pseudomonas peradeniyensis</name>
    <dbReference type="NCBI Taxonomy" id="2745488"/>
    <lineage>
        <taxon>Bacteria</taxon>
        <taxon>Pseudomonadati</taxon>
        <taxon>Pseudomonadota</taxon>
        <taxon>Gammaproteobacteria</taxon>
        <taxon>Pseudomonadales</taxon>
        <taxon>Pseudomonadaceae</taxon>
        <taxon>Pseudomonas</taxon>
    </lineage>
</organism>
<name>A0ABT2VKE5_9PSED</name>
<reference evidence="3" key="1">
    <citation type="journal article" date="2022" name="Microbiol. Spectr.">
        <title>An Nuclear Magnetic Resonance Fingerprint Matching Approach for the Identification and Structural Re-Evaluation of Pseudomonas Lipopeptides.</title>
        <authorList>
            <person name="De Roo V."/>
            <person name="Verleysen Y."/>
            <person name="Kovacs B."/>
            <person name="De Vleeschouwer M."/>
            <person name="Muangkaew P."/>
            <person name="Girard L."/>
            <person name="Hofte M."/>
            <person name="De Mot R."/>
            <person name="Madder A."/>
            <person name="Geudens N."/>
            <person name="Martins J.C."/>
        </authorList>
    </citation>
    <scope>NUCLEOTIDE SEQUENCE</scope>
    <source>
        <strain evidence="3">COR51</strain>
    </source>
</reference>
<evidence type="ECO:0008006" key="5">
    <source>
        <dbReference type="Google" id="ProtNLM"/>
    </source>
</evidence>
<dbReference type="InterPro" id="IPR048126">
    <property type="entry name" value="Toxin_VasX"/>
</dbReference>
<evidence type="ECO:0000313" key="4">
    <source>
        <dbReference type="Proteomes" id="UP001139994"/>
    </source>
</evidence>
<dbReference type="NCBIfam" id="NF041559">
    <property type="entry name" value="BTH_I2691_fam"/>
    <property type="match status" value="1"/>
</dbReference>
<keyword evidence="2" id="KW-1133">Transmembrane helix</keyword>
<evidence type="ECO:0000256" key="1">
    <source>
        <dbReference type="SAM" id="MobiDB-lite"/>
    </source>
</evidence>
<gene>
    <name evidence="3" type="ORF">OC929_25870</name>
</gene>
<sequence length="819" mass="89142">LRAYQLQTSQILLTLRAMQWPWAEQQTPSFEPHSGDGPPVFVDPQVERQREVERRARHGVARLEERYHEPLRAGFQAEYERQEAEYQRYIDLNTQAYTQLCDSSLFHTIEEHDYDGDDRESGIAYSKTMALCLAGGVTEAPDLDGEARAPAPGSSAALWQRWLQDPNSPPYRAVLLRDRALLAALLPSFSTTAPTDWGDSEKLYGALSKVIASDDAGLNLRDTLRQAIAETQGAINGASLRLKPLLPPGVQRAVMRLNSASQWLYNGVQLIELQVQMKLSEYYALQSAHLRELQHKASAQTAKARERMLLGLREFDDGVSASRRWVRPVIQHGLLSLAVLDPKLAHSVITVSVWVEGTADVLQERLAQEAGLRVNQLSDAAQISLVNLSVAAGTLDANARQLLHGMRITAKQAAQLVRTSFTGMRGVAGSWELLLALGGLYLTHDSLAKNLEKAEIEIGEKSREAVMALHGSKLAILGGGIEALGLIIRTGATQINTRVPMTPAGTARMATVIEMGRATVRVGAVMGAVAGIYDTAQAVFALKRTWKGGDKTAASAYTFAAATSGVGVIYSTIAVFNTSLMGPLGIAIILAAASYGMVKLAESKESSSIERWAIRCHFGKANESPAIHWEYPEHADIAFAALNAATLGVEADVKFETQIADPTLTAKIGWIAQTATEQRLAFKILLPNIDASSYSYHWSLTVHRHGDGVPSNYTSGEIIATGSHAVLHPLPTSQKKPSSRPSRKVKDYRTDTLSQKTSKKSAVLHSGGSTTTEFITGHIELTPSLGRHSIQAATLNVTYWPDRNSPEAYANLEIKAINE</sequence>
<feature type="non-terminal residue" evidence="3">
    <location>
        <position position="1"/>
    </location>
</feature>
<keyword evidence="4" id="KW-1185">Reference proteome</keyword>